<keyword evidence="2" id="KW-1185">Reference proteome</keyword>
<evidence type="ECO:0000313" key="2">
    <source>
        <dbReference type="Proteomes" id="UP000070371"/>
    </source>
</evidence>
<organism evidence="1 2">
    <name type="scientific">Falsihalocynthiibacter arcticus</name>
    <dbReference type="NCBI Taxonomy" id="1579316"/>
    <lineage>
        <taxon>Bacteria</taxon>
        <taxon>Pseudomonadati</taxon>
        <taxon>Pseudomonadota</taxon>
        <taxon>Alphaproteobacteria</taxon>
        <taxon>Rhodobacterales</taxon>
        <taxon>Roseobacteraceae</taxon>
        <taxon>Falsihalocynthiibacter</taxon>
    </lineage>
</organism>
<protein>
    <submittedName>
        <fullName evidence="1">Uncharacterized protein</fullName>
    </submittedName>
</protein>
<evidence type="ECO:0000313" key="1">
    <source>
        <dbReference type="EMBL" id="AML53329.1"/>
    </source>
</evidence>
<proteinExistence type="predicted"/>
<dbReference type="Proteomes" id="UP000070371">
    <property type="component" value="Chromosome"/>
</dbReference>
<dbReference type="OrthoDB" id="7876907at2"/>
<dbReference type="KEGG" id="hat:RC74_20600"/>
<dbReference type="EMBL" id="CP014327">
    <property type="protein sequence ID" value="AML53329.1"/>
    <property type="molecule type" value="Genomic_DNA"/>
</dbReference>
<sequence>MSNLVTTSSRQSVDWVGSASRLPGHDVALRCVLLLALFLSGIVPQGLMRVASNDGMMLVLCTPEGPTEAWLTDDGRALDKQPADHPKEGPSSCMAVTLSLVMVQAWLYTFSGPAEFTVFRQDFVDLRRTRLIDKAPHQPRAPPVLT</sequence>
<gene>
    <name evidence="1" type="ORF">RC74_20600</name>
</gene>
<dbReference type="AlphaFoldDB" id="A0A126V6K1"/>
<dbReference type="RefSeq" id="WP_052274668.1">
    <property type="nucleotide sequence ID" value="NZ_CP014327.1"/>
</dbReference>
<reference evidence="1 2" key="1">
    <citation type="submission" date="2016-02" db="EMBL/GenBank/DDBJ databases">
        <title>Complete genome sequence of Halocynthiibacter arcticus PAMC 20958t from arctic marine sediment.</title>
        <authorList>
            <person name="Lee Y.M."/>
            <person name="Baek K."/>
            <person name="Lee H.K."/>
            <person name="Shin S.C."/>
        </authorList>
    </citation>
    <scope>NUCLEOTIDE SEQUENCE [LARGE SCALE GENOMIC DNA]</scope>
    <source>
        <strain evidence="1">PAMC 20958</strain>
    </source>
</reference>
<accession>A0A126V6K1</accession>
<name>A0A126V6K1_9RHOB</name>